<comment type="caution">
    <text evidence="1">The sequence shown here is derived from an EMBL/GenBank/DDBJ whole genome shotgun (WGS) entry which is preliminary data.</text>
</comment>
<dbReference type="EMBL" id="CAKOAT010059933">
    <property type="protein sequence ID" value="CAH8304575.1"/>
    <property type="molecule type" value="Genomic_DNA"/>
</dbReference>
<proteinExistence type="predicted"/>
<organism evidence="1 2">
    <name type="scientific">Eruca vesicaria subsp. sativa</name>
    <name type="common">Garden rocket</name>
    <name type="synonym">Eruca sativa</name>
    <dbReference type="NCBI Taxonomy" id="29727"/>
    <lineage>
        <taxon>Eukaryota</taxon>
        <taxon>Viridiplantae</taxon>
        <taxon>Streptophyta</taxon>
        <taxon>Embryophyta</taxon>
        <taxon>Tracheophyta</taxon>
        <taxon>Spermatophyta</taxon>
        <taxon>Magnoliopsida</taxon>
        <taxon>eudicotyledons</taxon>
        <taxon>Gunneridae</taxon>
        <taxon>Pentapetalae</taxon>
        <taxon>rosids</taxon>
        <taxon>malvids</taxon>
        <taxon>Brassicales</taxon>
        <taxon>Brassicaceae</taxon>
        <taxon>Brassiceae</taxon>
        <taxon>Eruca</taxon>
    </lineage>
</organism>
<evidence type="ECO:0008006" key="3">
    <source>
        <dbReference type="Google" id="ProtNLM"/>
    </source>
</evidence>
<accession>A0ABC8IWB4</accession>
<keyword evidence="2" id="KW-1185">Reference proteome</keyword>
<name>A0ABC8IWB4_ERUVS</name>
<dbReference type="Proteomes" id="UP001642260">
    <property type="component" value="Unassembled WGS sequence"/>
</dbReference>
<sequence>MVIGISILRRWSWAAARVAWSQKPLMYKLALVPLKQPPSSSVQLFPFCTNQLPESTLMPAMSMSIVSLFSVHC</sequence>
<evidence type="ECO:0000313" key="2">
    <source>
        <dbReference type="Proteomes" id="UP001642260"/>
    </source>
</evidence>
<evidence type="ECO:0000313" key="1">
    <source>
        <dbReference type="EMBL" id="CAH8304575.1"/>
    </source>
</evidence>
<dbReference type="AlphaFoldDB" id="A0ABC8IWB4"/>
<gene>
    <name evidence="1" type="ORF">ERUC_LOCUS3659</name>
</gene>
<reference evidence="1 2" key="1">
    <citation type="submission" date="2022-03" db="EMBL/GenBank/DDBJ databases">
        <authorList>
            <person name="Macdonald S."/>
            <person name="Ahmed S."/>
            <person name="Newling K."/>
        </authorList>
    </citation>
    <scope>NUCLEOTIDE SEQUENCE [LARGE SCALE GENOMIC DNA]</scope>
</reference>
<protein>
    <recommendedName>
        <fullName evidence="3">Secreted protein</fullName>
    </recommendedName>
</protein>